<feature type="compositionally biased region" description="Polar residues" evidence="1">
    <location>
        <begin position="526"/>
        <end position="535"/>
    </location>
</feature>
<accession>A0A3N4LYK5</accession>
<dbReference type="InParanoid" id="A0A3N4LYK5"/>
<feature type="compositionally biased region" description="Pro residues" evidence="1">
    <location>
        <begin position="833"/>
        <end position="843"/>
    </location>
</feature>
<feature type="compositionally biased region" description="Low complexity" evidence="1">
    <location>
        <begin position="679"/>
        <end position="695"/>
    </location>
</feature>
<evidence type="ECO:0000313" key="3">
    <source>
        <dbReference type="Proteomes" id="UP000267821"/>
    </source>
</evidence>
<feature type="region of interest" description="Disordered" evidence="1">
    <location>
        <begin position="1"/>
        <end position="20"/>
    </location>
</feature>
<name>A0A3N4LYK5_9PEZI</name>
<feature type="region of interest" description="Disordered" evidence="1">
    <location>
        <begin position="301"/>
        <end position="323"/>
    </location>
</feature>
<organism evidence="2 3">
    <name type="scientific">Terfezia boudieri ATCC MYA-4762</name>
    <dbReference type="NCBI Taxonomy" id="1051890"/>
    <lineage>
        <taxon>Eukaryota</taxon>
        <taxon>Fungi</taxon>
        <taxon>Dikarya</taxon>
        <taxon>Ascomycota</taxon>
        <taxon>Pezizomycotina</taxon>
        <taxon>Pezizomycetes</taxon>
        <taxon>Pezizales</taxon>
        <taxon>Pezizaceae</taxon>
        <taxon>Terfezia</taxon>
    </lineage>
</organism>
<proteinExistence type="predicted"/>
<evidence type="ECO:0000313" key="2">
    <source>
        <dbReference type="EMBL" id="RPB27973.1"/>
    </source>
</evidence>
<feature type="compositionally biased region" description="Pro residues" evidence="1">
    <location>
        <begin position="538"/>
        <end position="548"/>
    </location>
</feature>
<dbReference type="OrthoDB" id="5402228at2759"/>
<dbReference type="AlphaFoldDB" id="A0A3N4LYK5"/>
<feature type="region of interest" description="Disordered" evidence="1">
    <location>
        <begin position="37"/>
        <end position="98"/>
    </location>
</feature>
<gene>
    <name evidence="2" type="ORF">L211DRAFT_845963</name>
</gene>
<dbReference type="EMBL" id="ML121530">
    <property type="protein sequence ID" value="RPB27973.1"/>
    <property type="molecule type" value="Genomic_DNA"/>
</dbReference>
<protein>
    <submittedName>
        <fullName evidence="2">Uncharacterized protein</fullName>
    </submittedName>
</protein>
<sequence length="843" mass="88790">MGFHTSDSVTLAAPKRERASRVSLSLVSSNHDAEAGFFNDPSQILPPLEPPPRIPVRSSLHQRASHSRINLGLFSSKRSSNNTSTPTPGSPSSTSAVTHSFHRTSWLSGTTSSLSLPHGQPHAEALSLAGSSGVSLSTAGGSSGGASSIPVGQKLPRRKVAVSDPFMFPLVAAPSPTHSVSVLSPALLEVPFSPSRAAPSPLSEVGRTHGDNISEIHGSESTTVHAIRAPRGMVENVRESPPPSVRSHNLWPASWGLSRIQRIFHSRERGRASSSACDPAFSFFPRYSTIRTVLAQPMGQRQASLMHSSPPHTPSRPLSVRRSPRNVRGKFGATYISPPLPQTSAPFHHQSGNNSFPPPIPVIRQRDGKDCGHNGMLTAVGELAQGSDRETENVVPETGKRTSAIANRPNHKGKGLGNAQGASREAIISTSAAPTSRLSIRQNSVVGYIYPCKYCTRTWFEECSCLATPDLTVVPAPEKDPGAEIGTRFPPQGAYPPSVLPLHSSPIPSRQNSLFAGGLEARGSADTGQVKTSQTQPRLPPAPLPQPPYASRSKPISSMGNRHGRRGGSDEFVKQGQGKFSWSNISLPIATRRPVSSSSSALGPPLTSSKRKPPPENTYRAVRSTQPSSTFPSPPSSPNAPSFVLSPAARDVLGIPSSTTIARSTRTASGQHRVDHQRQSSAASGSSSASQPGAPLRLWSSRPSSGSDAQGMVVVPSGALGLGRGKVSLKSVANATGVGVGAGEVEITGEEGMDPVKERDRMRRGLAALGLLNEEGVEVGAGTWGGGDGSVHAEGAMRVYHDRAVGRRGSGREVRRQGSNRGKGRPKGEFPEPLEPFLPLPPG</sequence>
<feature type="region of interest" description="Disordered" evidence="1">
    <location>
        <begin position="802"/>
        <end position="843"/>
    </location>
</feature>
<feature type="region of interest" description="Disordered" evidence="1">
    <location>
        <begin position="132"/>
        <end position="151"/>
    </location>
</feature>
<feature type="compositionally biased region" description="Low complexity" evidence="1">
    <location>
        <begin position="657"/>
        <end position="669"/>
    </location>
</feature>
<keyword evidence="3" id="KW-1185">Reference proteome</keyword>
<feature type="compositionally biased region" description="Basic and acidic residues" evidence="1">
    <location>
        <begin position="802"/>
        <end position="816"/>
    </location>
</feature>
<feature type="compositionally biased region" description="Low complexity" evidence="1">
    <location>
        <begin position="132"/>
        <end position="148"/>
    </location>
</feature>
<feature type="region of interest" description="Disordered" evidence="1">
    <location>
        <begin position="522"/>
        <end position="711"/>
    </location>
</feature>
<reference evidence="2 3" key="1">
    <citation type="journal article" date="2018" name="Nat. Ecol. Evol.">
        <title>Pezizomycetes genomes reveal the molecular basis of ectomycorrhizal truffle lifestyle.</title>
        <authorList>
            <person name="Murat C."/>
            <person name="Payen T."/>
            <person name="Noel B."/>
            <person name="Kuo A."/>
            <person name="Morin E."/>
            <person name="Chen J."/>
            <person name="Kohler A."/>
            <person name="Krizsan K."/>
            <person name="Balestrini R."/>
            <person name="Da Silva C."/>
            <person name="Montanini B."/>
            <person name="Hainaut M."/>
            <person name="Levati E."/>
            <person name="Barry K.W."/>
            <person name="Belfiori B."/>
            <person name="Cichocki N."/>
            <person name="Clum A."/>
            <person name="Dockter R.B."/>
            <person name="Fauchery L."/>
            <person name="Guy J."/>
            <person name="Iotti M."/>
            <person name="Le Tacon F."/>
            <person name="Lindquist E.A."/>
            <person name="Lipzen A."/>
            <person name="Malagnac F."/>
            <person name="Mello A."/>
            <person name="Molinier V."/>
            <person name="Miyauchi S."/>
            <person name="Poulain J."/>
            <person name="Riccioni C."/>
            <person name="Rubini A."/>
            <person name="Sitrit Y."/>
            <person name="Splivallo R."/>
            <person name="Traeger S."/>
            <person name="Wang M."/>
            <person name="Zifcakova L."/>
            <person name="Wipf D."/>
            <person name="Zambonelli A."/>
            <person name="Paolocci F."/>
            <person name="Nowrousian M."/>
            <person name="Ottonello S."/>
            <person name="Baldrian P."/>
            <person name="Spatafora J.W."/>
            <person name="Henrissat B."/>
            <person name="Nagy L.G."/>
            <person name="Aury J.M."/>
            <person name="Wincker P."/>
            <person name="Grigoriev I.V."/>
            <person name="Bonfante P."/>
            <person name="Martin F.M."/>
        </authorList>
    </citation>
    <scope>NUCLEOTIDE SEQUENCE [LARGE SCALE GENOMIC DNA]</scope>
    <source>
        <strain evidence="2 3">ATCC MYA-4762</strain>
    </source>
</reference>
<feature type="compositionally biased region" description="Low complexity" evidence="1">
    <location>
        <begin position="75"/>
        <end position="95"/>
    </location>
</feature>
<evidence type="ECO:0000256" key="1">
    <source>
        <dbReference type="SAM" id="MobiDB-lite"/>
    </source>
</evidence>
<dbReference type="Proteomes" id="UP000267821">
    <property type="component" value="Unassembled WGS sequence"/>
</dbReference>